<accession>A0A410FV49</accession>
<dbReference type="PANTHER" id="PTHR41291">
    <property type="entry name" value="DNA ALKYLATION REPAIR PROTEIN"/>
    <property type="match status" value="1"/>
</dbReference>
<evidence type="ECO:0000313" key="2">
    <source>
        <dbReference type="Proteomes" id="UP000287233"/>
    </source>
</evidence>
<dbReference type="Pfam" id="PF08713">
    <property type="entry name" value="DNA_alkylation"/>
    <property type="match status" value="1"/>
</dbReference>
<dbReference type="EMBL" id="CP034928">
    <property type="protein sequence ID" value="QAA76946.1"/>
    <property type="molecule type" value="Genomic_DNA"/>
</dbReference>
<dbReference type="Gene3D" id="1.25.10.90">
    <property type="match status" value="1"/>
</dbReference>
<proteinExistence type="predicted"/>
<protein>
    <recommendedName>
        <fullName evidence="3">DNA alkylation repair enzyme</fullName>
    </recommendedName>
</protein>
<dbReference type="SUPFAM" id="SSF48371">
    <property type="entry name" value="ARM repeat"/>
    <property type="match status" value="1"/>
</dbReference>
<evidence type="ECO:0000313" key="1">
    <source>
        <dbReference type="EMBL" id="QAA76946.1"/>
    </source>
</evidence>
<evidence type="ECO:0008006" key="3">
    <source>
        <dbReference type="Google" id="ProtNLM"/>
    </source>
</evidence>
<dbReference type="KEGG" id="bih:BIP78_1180"/>
<dbReference type="AlphaFoldDB" id="A0A410FV49"/>
<dbReference type="InterPro" id="IPR014825">
    <property type="entry name" value="DNA_alkylation"/>
</dbReference>
<gene>
    <name evidence="1" type="ORF">BIP78_1180</name>
</gene>
<dbReference type="PANTHER" id="PTHR41291:SF1">
    <property type="entry name" value="DNA ALKYLATION REPAIR PROTEIN"/>
    <property type="match status" value="1"/>
</dbReference>
<dbReference type="InterPro" id="IPR016024">
    <property type="entry name" value="ARM-type_fold"/>
</dbReference>
<sequence length="239" mass="26639">MGSEVSRAGMARYGINVEQAFDVSVYELRKLAKRLGTDHDLALALWETGNHEARLLAVFVDDPAQVTPEQMEAWAADFDSWDVCDQATTSLFDLTPHVWGKTAEWVRRDEEWVKRAGFALMAGLAVHDKGAPDEAFVELLPLIEDGAFDPRPYVKKAANWALRNIGKRNRALHAAAVACAERIRADANRRAGGDRGGDPGARAARWVASDALRELTSERVLSRFRDKEAKPYPRSTRPR</sequence>
<dbReference type="Proteomes" id="UP000287233">
    <property type="component" value="Chromosome"/>
</dbReference>
<name>A0A410FV49_BIPS1</name>
<reference evidence="2" key="1">
    <citation type="submission" date="2018-12" db="EMBL/GenBank/DDBJ databases">
        <title>Complete genome sequence of an uncultured bacterium of the candidate phylum Bipolaricaulota.</title>
        <authorList>
            <person name="Kadnikov V.V."/>
            <person name="Mardanov A.V."/>
            <person name="Beletsky A.V."/>
            <person name="Frank Y.A."/>
            <person name="Karnachuk O.V."/>
            <person name="Ravin N.V."/>
        </authorList>
    </citation>
    <scope>NUCLEOTIDE SEQUENCE [LARGE SCALE GENOMIC DNA]</scope>
</reference>
<organism evidence="1 2">
    <name type="scientific">Bipolaricaulis sibiricus</name>
    <dbReference type="NCBI Taxonomy" id="2501609"/>
    <lineage>
        <taxon>Bacteria</taxon>
        <taxon>Candidatus Bipolaricaulota</taxon>
        <taxon>Candidatus Bipolaricaulia</taxon>
        <taxon>Candidatus Bipolaricaulales</taxon>
        <taxon>Candidatus Bipolaricaulaceae</taxon>
        <taxon>Candidatus Bipolaricaulis</taxon>
    </lineage>
</organism>
<dbReference type="CDD" id="cd06561">
    <property type="entry name" value="AlkD_like"/>
    <property type="match status" value="1"/>
</dbReference>